<feature type="transmembrane region" description="Helical" evidence="1">
    <location>
        <begin position="12"/>
        <end position="31"/>
    </location>
</feature>
<dbReference type="InterPro" id="IPR026841">
    <property type="entry name" value="Aur1/Ipt1"/>
</dbReference>
<evidence type="ECO:0000256" key="1">
    <source>
        <dbReference type="SAM" id="Phobius"/>
    </source>
</evidence>
<protein>
    <submittedName>
        <fullName evidence="3">Phosphatase PAP2 family protein</fullName>
    </submittedName>
</protein>
<organism evidence="3 4">
    <name type="scientific">Pyxidicoccus parkwayensis</name>
    <dbReference type="NCBI Taxonomy" id="2813578"/>
    <lineage>
        <taxon>Bacteria</taxon>
        <taxon>Pseudomonadati</taxon>
        <taxon>Myxococcota</taxon>
        <taxon>Myxococcia</taxon>
        <taxon>Myxococcales</taxon>
        <taxon>Cystobacterineae</taxon>
        <taxon>Myxococcaceae</taxon>
        <taxon>Pyxidicoccus</taxon>
    </lineage>
</organism>
<dbReference type="Proteomes" id="UP000662747">
    <property type="component" value="Chromosome"/>
</dbReference>
<feature type="transmembrane region" description="Helical" evidence="1">
    <location>
        <begin position="61"/>
        <end position="79"/>
    </location>
</feature>
<feature type="transmembrane region" description="Helical" evidence="1">
    <location>
        <begin position="152"/>
        <end position="170"/>
    </location>
</feature>
<feature type="transmembrane region" description="Helical" evidence="1">
    <location>
        <begin position="231"/>
        <end position="248"/>
    </location>
</feature>
<feature type="transmembrane region" description="Helical" evidence="1">
    <location>
        <begin position="122"/>
        <end position="143"/>
    </location>
</feature>
<feature type="transmembrane region" description="Helical" evidence="1">
    <location>
        <begin position="190"/>
        <end position="210"/>
    </location>
</feature>
<gene>
    <name evidence="3" type="ORF">JY651_00820</name>
</gene>
<feature type="domain" description="Inositolphosphotransferase Aur1/Ipt1" evidence="2">
    <location>
        <begin position="95"/>
        <end position="265"/>
    </location>
</feature>
<dbReference type="Pfam" id="PF14378">
    <property type="entry name" value="PAP2_3"/>
    <property type="match status" value="1"/>
</dbReference>
<evidence type="ECO:0000313" key="3">
    <source>
        <dbReference type="EMBL" id="QSQ23560.1"/>
    </source>
</evidence>
<evidence type="ECO:0000313" key="4">
    <source>
        <dbReference type="Proteomes" id="UP000662747"/>
    </source>
</evidence>
<reference evidence="3 4" key="1">
    <citation type="submission" date="2021-02" db="EMBL/GenBank/DDBJ databases">
        <title>De Novo genome assembly of isolated myxobacteria.</title>
        <authorList>
            <person name="Stevens D.C."/>
        </authorList>
    </citation>
    <scope>NUCLEOTIDE SEQUENCE [LARGE SCALE GENOMIC DNA]</scope>
    <source>
        <strain evidence="4">SCPEA02</strain>
    </source>
</reference>
<dbReference type="EMBL" id="CP071090">
    <property type="protein sequence ID" value="QSQ23560.1"/>
    <property type="molecule type" value="Genomic_DNA"/>
</dbReference>
<name>A0ABX7P176_9BACT</name>
<keyword evidence="1" id="KW-1133">Transmembrane helix</keyword>
<keyword evidence="4" id="KW-1185">Reference proteome</keyword>
<feature type="transmembrane region" description="Helical" evidence="1">
    <location>
        <begin position="254"/>
        <end position="272"/>
    </location>
</feature>
<sequence length="296" mass="32596">MSERPYLHEVLLTGFGAALSLALVLVAGFGAPITGQVLGATVLFVAGVVLLARLDGFAHVFRVRLLLAYAATFFFYSSVKHTVPALGLPSYDVALLALDERLFGVTPAVWFQRWSRPWVNDVFSAGYLAFHAYLHLAMAWAVIGPRARAERFFVHVFSAYVPGIAGYYLVPGLGPSVAWPSLFRVPIEGGWLTSLNAAVVAGGSSAYDIFPSLHTYITLVLLEHDRLGHPRRFRALLPVAIAIVWSTLVLRYHYAVDVLAGVLWFALFRAVFPRIREHWNRVAPVTAVSMRPPPLS</sequence>
<evidence type="ECO:0000259" key="2">
    <source>
        <dbReference type="Pfam" id="PF14378"/>
    </source>
</evidence>
<feature type="transmembrane region" description="Helical" evidence="1">
    <location>
        <begin position="37"/>
        <end position="54"/>
    </location>
</feature>
<dbReference type="RefSeq" id="WP_206725132.1">
    <property type="nucleotide sequence ID" value="NZ_CP071090.1"/>
</dbReference>
<accession>A0ABX7P176</accession>
<proteinExistence type="predicted"/>
<keyword evidence="1" id="KW-0472">Membrane</keyword>
<keyword evidence="1" id="KW-0812">Transmembrane</keyword>